<keyword evidence="3" id="KW-1185">Reference proteome</keyword>
<dbReference type="Proteomes" id="UP000076825">
    <property type="component" value="Chromosome 1"/>
</dbReference>
<feature type="signal peptide" evidence="1">
    <location>
        <begin position="1"/>
        <end position="26"/>
    </location>
</feature>
<proteinExistence type="predicted"/>
<dbReference type="EMBL" id="LT546645">
    <property type="protein sequence ID" value="SAI69773.1"/>
    <property type="molecule type" value="Genomic_DNA"/>
</dbReference>
<dbReference type="STRING" id="123899.SAMEA3906487_01926"/>
<evidence type="ECO:0000313" key="3">
    <source>
        <dbReference type="Proteomes" id="UP000076825"/>
    </source>
</evidence>
<name>A0A157SHX3_9BORD</name>
<evidence type="ECO:0000313" key="2">
    <source>
        <dbReference type="EMBL" id="SAI69773.1"/>
    </source>
</evidence>
<dbReference type="KEGG" id="btrm:SAMEA390648701926"/>
<dbReference type="AlphaFoldDB" id="A0A157SHX3"/>
<evidence type="ECO:0000256" key="1">
    <source>
        <dbReference type="SAM" id="SignalP"/>
    </source>
</evidence>
<reference evidence="2 3" key="1">
    <citation type="submission" date="2016-04" db="EMBL/GenBank/DDBJ databases">
        <authorList>
            <consortium name="Pathogen Informatics"/>
        </authorList>
    </citation>
    <scope>NUCLEOTIDE SEQUENCE [LARGE SCALE GENOMIC DNA]</scope>
    <source>
        <strain evidence="2 3">H044680328</strain>
    </source>
</reference>
<dbReference type="PATRIC" id="fig|123899.6.peg.1915"/>
<organism evidence="2 3">
    <name type="scientific">Bordetella trematum</name>
    <dbReference type="NCBI Taxonomy" id="123899"/>
    <lineage>
        <taxon>Bacteria</taxon>
        <taxon>Pseudomonadati</taxon>
        <taxon>Pseudomonadota</taxon>
        <taxon>Betaproteobacteria</taxon>
        <taxon>Burkholderiales</taxon>
        <taxon>Alcaligenaceae</taxon>
        <taxon>Bordetella</taxon>
    </lineage>
</organism>
<gene>
    <name evidence="2" type="ORF">SAMEA3906487_01926</name>
</gene>
<sequence>MTPSMMLFRCLLIAGMALPMPASVQAKPRSPADHVAGESVVAQCHALMAAHDFDNVRPVCQQAVAVLAASAEGKAQALDLQIELGALMESPSALRHDLARARSIHPSGSPELGERYLRLGHAENLAGDPMAARAALAQGLTYPGLPAAQRARAVHLLAALYERNQQIGQAIAVLEGEAGPDGSLPAGMAKAASELWLTRIRQAQQQAGKAEVEWLRRRWALLEQMVASGEARRYRNEGTMDCILPDPPPPRRLSEEGDTLLEFQMGTDAATLPQLHVRQTSGVASVDRIAFGIGERMQCLPGVKAIRFRLPVALRLPSASGTAAAAP</sequence>
<feature type="chain" id="PRO_5009816805" evidence="1">
    <location>
        <begin position="27"/>
        <end position="327"/>
    </location>
</feature>
<accession>A0A157SHX3</accession>
<protein>
    <submittedName>
        <fullName evidence="2">Uncharacterized protein</fullName>
    </submittedName>
</protein>
<keyword evidence="1" id="KW-0732">Signal</keyword>